<evidence type="ECO:0000256" key="10">
    <source>
        <dbReference type="SAM" id="SignalP"/>
    </source>
</evidence>
<dbReference type="Proteomes" id="UP000239007">
    <property type="component" value="Unassembled WGS sequence"/>
</dbReference>
<evidence type="ECO:0000256" key="4">
    <source>
        <dbReference type="ARBA" id="ARBA00022692"/>
    </source>
</evidence>
<dbReference type="Pfam" id="PF07715">
    <property type="entry name" value="Plug"/>
    <property type="match status" value="1"/>
</dbReference>
<keyword evidence="5 9" id="KW-0798">TonB box</keyword>
<dbReference type="CDD" id="cd01347">
    <property type="entry name" value="ligand_gated_channel"/>
    <property type="match status" value="1"/>
</dbReference>
<evidence type="ECO:0000256" key="7">
    <source>
        <dbReference type="ARBA" id="ARBA00023237"/>
    </source>
</evidence>
<protein>
    <submittedName>
        <fullName evidence="13">Ligand-gated channel protein</fullName>
    </submittedName>
</protein>
<proteinExistence type="inferred from homology"/>
<dbReference type="InterPro" id="IPR037066">
    <property type="entry name" value="Plug_dom_sf"/>
</dbReference>
<organism evidence="13 14">
    <name type="scientific">Psychrosphaera saromensis</name>
    <dbReference type="NCBI Taxonomy" id="716813"/>
    <lineage>
        <taxon>Bacteria</taxon>
        <taxon>Pseudomonadati</taxon>
        <taxon>Pseudomonadota</taxon>
        <taxon>Gammaproteobacteria</taxon>
        <taxon>Alteromonadales</taxon>
        <taxon>Pseudoalteromonadaceae</taxon>
        <taxon>Psychrosphaera</taxon>
    </lineage>
</organism>
<evidence type="ECO:0000256" key="3">
    <source>
        <dbReference type="ARBA" id="ARBA00022452"/>
    </source>
</evidence>
<dbReference type="OrthoDB" id="176248at2"/>
<dbReference type="PROSITE" id="PS52016">
    <property type="entry name" value="TONB_DEPENDENT_REC_3"/>
    <property type="match status" value="1"/>
</dbReference>
<feature type="domain" description="TonB-dependent receptor plug" evidence="12">
    <location>
        <begin position="51"/>
        <end position="164"/>
    </location>
</feature>
<keyword evidence="10" id="KW-0732">Signal</keyword>
<evidence type="ECO:0000256" key="1">
    <source>
        <dbReference type="ARBA" id="ARBA00004571"/>
    </source>
</evidence>
<dbReference type="InterPro" id="IPR039426">
    <property type="entry name" value="TonB-dep_rcpt-like"/>
</dbReference>
<dbReference type="Gene3D" id="2.40.170.20">
    <property type="entry name" value="TonB-dependent receptor, beta-barrel domain"/>
    <property type="match status" value="1"/>
</dbReference>
<dbReference type="Gene3D" id="2.170.130.10">
    <property type="entry name" value="TonB-dependent receptor, plug domain"/>
    <property type="match status" value="1"/>
</dbReference>
<keyword evidence="3 8" id="KW-1134">Transmembrane beta strand</keyword>
<evidence type="ECO:0000259" key="11">
    <source>
        <dbReference type="Pfam" id="PF00593"/>
    </source>
</evidence>
<dbReference type="InterPro" id="IPR000531">
    <property type="entry name" value="Beta-barrel_TonB"/>
</dbReference>
<comment type="similarity">
    <text evidence="8 9">Belongs to the TonB-dependent receptor family.</text>
</comment>
<evidence type="ECO:0000256" key="9">
    <source>
        <dbReference type="RuleBase" id="RU003357"/>
    </source>
</evidence>
<dbReference type="EMBL" id="MSCH01000003">
    <property type="protein sequence ID" value="PQJ54629.1"/>
    <property type="molecule type" value="Genomic_DNA"/>
</dbReference>
<dbReference type="InterPro" id="IPR036942">
    <property type="entry name" value="Beta-barrel_TonB_sf"/>
</dbReference>
<evidence type="ECO:0000256" key="5">
    <source>
        <dbReference type="ARBA" id="ARBA00023077"/>
    </source>
</evidence>
<dbReference type="PANTHER" id="PTHR47234:SF2">
    <property type="entry name" value="TONB-DEPENDENT RECEPTOR"/>
    <property type="match status" value="1"/>
</dbReference>
<dbReference type="GO" id="GO:0009279">
    <property type="term" value="C:cell outer membrane"/>
    <property type="evidence" value="ECO:0007669"/>
    <property type="project" value="UniProtKB-SubCell"/>
</dbReference>
<evidence type="ECO:0000259" key="12">
    <source>
        <dbReference type="Pfam" id="PF07715"/>
    </source>
</evidence>
<evidence type="ECO:0000256" key="6">
    <source>
        <dbReference type="ARBA" id="ARBA00023136"/>
    </source>
</evidence>
<keyword evidence="7 8" id="KW-0998">Cell outer membrane</keyword>
<keyword evidence="4 8" id="KW-0812">Transmembrane</keyword>
<evidence type="ECO:0000256" key="2">
    <source>
        <dbReference type="ARBA" id="ARBA00022448"/>
    </source>
</evidence>
<comment type="subcellular location">
    <subcellularLocation>
        <location evidence="1 8">Cell outer membrane</location>
        <topology evidence="1 8">Multi-pass membrane protein</topology>
    </subcellularLocation>
</comment>
<evidence type="ECO:0000313" key="14">
    <source>
        <dbReference type="Proteomes" id="UP000239007"/>
    </source>
</evidence>
<gene>
    <name evidence="13" type="ORF">BTO11_13895</name>
</gene>
<dbReference type="RefSeq" id="WP_105053150.1">
    <property type="nucleotide sequence ID" value="NZ_BMYG01000001.1"/>
</dbReference>
<keyword evidence="2 8" id="KW-0813">Transport</keyword>
<comment type="caution">
    <text evidence="13">The sequence shown here is derived from an EMBL/GenBank/DDBJ whole genome shotgun (WGS) entry which is preliminary data.</text>
</comment>
<feature type="domain" description="TonB-dependent receptor-like beta-barrel" evidence="11">
    <location>
        <begin position="396"/>
        <end position="843"/>
    </location>
</feature>
<keyword evidence="6 8" id="KW-0472">Membrane</keyword>
<dbReference type="SUPFAM" id="SSF56935">
    <property type="entry name" value="Porins"/>
    <property type="match status" value="1"/>
</dbReference>
<feature type="chain" id="PRO_5015515980" evidence="10">
    <location>
        <begin position="26"/>
        <end position="881"/>
    </location>
</feature>
<dbReference type="PANTHER" id="PTHR47234">
    <property type="match status" value="1"/>
</dbReference>
<accession>A0A2S7UXY2</accession>
<keyword evidence="14" id="KW-1185">Reference proteome</keyword>
<reference evidence="13 14" key="1">
    <citation type="submission" date="2016-12" db="EMBL/GenBank/DDBJ databases">
        <title>Diversity of luminous bacteria.</title>
        <authorList>
            <person name="Yoshizawa S."/>
            <person name="Kogure K."/>
        </authorList>
    </citation>
    <scope>NUCLEOTIDE SEQUENCE [LARGE SCALE GENOMIC DNA]</scope>
    <source>
        <strain evidence="13 14">SA4-48</strain>
    </source>
</reference>
<name>A0A2S7UXY2_9GAMM</name>
<sequence length="881" mass="95877">MKNFNRSIAAVAVFSALGVSAPLLAAEADEAKVIERISVTGSRIKQVDLENSSPITVITAADINLSGEPSVSDVLNNLASNSFGSWTGVSGYGAGSAASSNINLRGLGSDATLVLLDGRRMPGTSSSSGASADTSLIPMSVVERIEILRDGASAVYGSSAVAGVINIITKKDFDGLNLKYEVNQPGVEGGDSTNFSVTTGYTSEKGNIIFTYEHSEADAIFDSEVWPLDDATYGAYSSYSPVSNYKDGNGDYFSNPDMCAQEPNVVNGVDADGSGRCFYNYGAVTKFYPDAEKNSFLTNFNYELTDNISFVGRGMASFNETDSRYAGTPVSTTPLYMQADNPFNPTDEKIQIYTRAVPIGNRDTKTEVITTDMLLGLEGFSDIGQGLDWEVNYQNSISKTNVLGTNLINDVAFQAAIDEGTYDLFNTQNSSYGAWSDSMGELYQRANHTGSYTGRYASEQIDGLVSTTLLDDGDFMVAGVVGVEFEQIDFTQVSDPESANGFISGGSGGDDVFATRERTAAYMELQATLPYNIDVTVAGRYESYEQTGTTNLGEKSSTFDKVVPKIGLTWRPLDSLLIRGSWGESFRAPNMGEMFQSYALSFPTVRDTAWCEANPGQESAGYCSDAGEQVATWFGGNTELQAETGDSTTVGMVWDIVEDFSVELTYYSINYEDRIDSVSNSEILRLEKEQGGLGSLPLAIDRNSVSDKIDFMYTGYVNKSSLSTDGIDFSAKYRLETSMGNVSTSLNISKVFSFEEVADSESEAFDYAGLQEYPEWKADLAVNYSYEDISATWTMYYVGAQDSGNEEYDVTYYADLPSYVKHNVQLAYVAPTDTKIAVGINNLLDKEAPSIYDGFRDYRDVNWSLYDLTGRSLYLRLEQSF</sequence>
<dbReference type="Pfam" id="PF00593">
    <property type="entry name" value="TonB_dep_Rec_b-barrel"/>
    <property type="match status" value="1"/>
</dbReference>
<dbReference type="InterPro" id="IPR012910">
    <property type="entry name" value="Plug_dom"/>
</dbReference>
<dbReference type="AlphaFoldDB" id="A0A2S7UXY2"/>
<evidence type="ECO:0000256" key="8">
    <source>
        <dbReference type="PROSITE-ProRule" id="PRU01360"/>
    </source>
</evidence>
<evidence type="ECO:0000313" key="13">
    <source>
        <dbReference type="EMBL" id="PQJ54629.1"/>
    </source>
</evidence>
<feature type="signal peptide" evidence="10">
    <location>
        <begin position="1"/>
        <end position="25"/>
    </location>
</feature>